<dbReference type="GO" id="GO:0032259">
    <property type="term" value="P:methylation"/>
    <property type="evidence" value="ECO:0007669"/>
    <property type="project" value="UniProtKB-KW"/>
</dbReference>
<accession>A0ABS7WUP3</accession>
<evidence type="ECO:0000313" key="2">
    <source>
        <dbReference type="Proteomes" id="UP000786183"/>
    </source>
</evidence>
<evidence type="ECO:0000313" key="1">
    <source>
        <dbReference type="EMBL" id="MBZ7987680.1"/>
    </source>
</evidence>
<proteinExistence type="predicted"/>
<reference evidence="1 2" key="1">
    <citation type="submission" date="2020-07" db="EMBL/GenBank/DDBJ databases">
        <title>Transfer of Campylobacter canadensis to the novel genus Avispirillum gen. nov., that also includes two novel species recovered from migratory waterfowl: Avispirillum anseris sp. nov. and Avispirillum brantae sp. nov.</title>
        <authorList>
            <person name="Miller W.G."/>
            <person name="Chapman M.H."/>
            <person name="Yee E."/>
            <person name="Inglis G.D."/>
        </authorList>
    </citation>
    <scope>NUCLEOTIDE SEQUENCE [LARGE SCALE GENOMIC DNA]</scope>
    <source>
        <strain evidence="1 2">L283</strain>
    </source>
</reference>
<keyword evidence="1" id="KW-0489">Methyltransferase</keyword>
<sequence>MERNNFLKAKNTYLKEALIQQNMRELLFNFLEKKHYKNVLDIGTNQGEFAKLIKEKITFNSFDCLDINHNEEFFLNSEFNFICSDFLAYESCKKYDLIISNACLQWLDFKKAIIKIKKLANDDSVILLSTFCTGNLYQIKDFFNISLDYLSVEKIQNIIKKYFPNSYCFCKDYKLSFKSAIDCFRHLKNTGVTGFARVNLNKQILKDYELKHKNTLSYKCVFIIINPSLNQYS</sequence>
<dbReference type="Proteomes" id="UP000786183">
    <property type="component" value="Unassembled WGS sequence"/>
</dbReference>
<name>A0ABS7WUP3_9BACT</name>
<dbReference type="EMBL" id="JACGBB010000012">
    <property type="protein sequence ID" value="MBZ7987680.1"/>
    <property type="molecule type" value="Genomic_DNA"/>
</dbReference>
<keyword evidence="1" id="KW-0808">Transferase</keyword>
<gene>
    <name evidence="1" type="ORF">AVCANL283_06150</name>
</gene>
<organism evidence="1 2">
    <name type="scientific">Campylobacter canadensis</name>
    <dbReference type="NCBI Taxonomy" id="449520"/>
    <lineage>
        <taxon>Bacteria</taxon>
        <taxon>Pseudomonadati</taxon>
        <taxon>Campylobacterota</taxon>
        <taxon>Epsilonproteobacteria</taxon>
        <taxon>Campylobacterales</taxon>
        <taxon>Campylobacteraceae</taxon>
        <taxon>Campylobacter</taxon>
    </lineage>
</organism>
<dbReference type="GO" id="GO:0008168">
    <property type="term" value="F:methyltransferase activity"/>
    <property type="evidence" value="ECO:0007669"/>
    <property type="project" value="UniProtKB-KW"/>
</dbReference>
<protein>
    <submittedName>
        <fullName evidence="1">Methyltransferase domain-containing protein</fullName>
    </submittedName>
</protein>
<dbReference type="InterPro" id="IPR029063">
    <property type="entry name" value="SAM-dependent_MTases_sf"/>
</dbReference>
<keyword evidence="2" id="KW-1185">Reference proteome</keyword>
<comment type="caution">
    <text evidence="1">The sequence shown here is derived from an EMBL/GenBank/DDBJ whole genome shotgun (WGS) entry which is preliminary data.</text>
</comment>
<dbReference type="SUPFAM" id="SSF53335">
    <property type="entry name" value="S-adenosyl-L-methionine-dependent methyltransferases"/>
    <property type="match status" value="1"/>
</dbReference>
<dbReference type="Pfam" id="PF13489">
    <property type="entry name" value="Methyltransf_23"/>
    <property type="match status" value="1"/>
</dbReference>
<dbReference type="Gene3D" id="3.40.50.150">
    <property type="entry name" value="Vaccinia Virus protein VP39"/>
    <property type="match status" value="1"/>
</dbReference>
<dbReference type="RefSeq" id="WP_224325405.1">
    <property type="nucleotide sequence ID" value="NZ_JACGBB010000012.1"/>
</dbReference>